<keyword evidence="7" id="KW-0653">Protein transport</keyword>
<evidence type="ECO:0000256" key="1">
    <source>
        <dbReference type="ARBA" id="ARBA00004123"/>
    </source>
</evidence>
<evidence type="ECO:0000256" key="9">
    <source>
        <dbReference type="ARBA" id="ARBA00023242"/>
    </source>
</evidence>
<dbReference type="GO" id="GO:0005634">
    <property type="term" value="C:nucleus"/>
    <property type="evidence" value="ECO:0007669"/>
    <property type="project" value="UniProtKB-SubCell"/>
</dbReference>
<evidence type="ECO:0000256" key="2">
    <source>
        <dbReference type="ARBA" id="ARBA00004245"/>
    </source>
</evidence>
<dbReference type="PANTHER" id="PTHR11886:SF35">
    <property type="entry name" value="DYNEIN LIGHT CHAIN"/>
    <property type="match status" value="1"/>
</dbReference>
<dbReference type="SMART" id="SM01375">
    <property type="entry name" value="Dynein_light"/>
    <property type="match status" value="1"/>
</dbReference>
<dbReference type="GO" id="GO:0005874">
    <property type="term" value="C:microtubule"/>
    <property type="evidence" value="ECO:0007669"/>
    <property type="project" value="UniProtKB-KW"/>
</dbReference>
<evidence type="ECO:0000256" key="5">
    <source>
        <dbReference type="ARBA" id="ARBA00022701"/>
    </source>
</evidence>
<dbReference type="GO" id="GO:0005868">
    <property type="term" value="C:cytoplasmic dynein complex"/>
    <property type="evidence" value="ECO:0007669"/>
    <property type="project" value="TreeGrafter"/>
</dbReference>
<dbReference type="InterPro" id="IPR037177">
    <property type="entry name" value="DLC_sf"/>
</dbReference>
<name>A0A2R5GBX4_9STRA</name>
<comment type="caution">
    <text evidence="11">The sequence shown here is derived from an EMBL/GenBank/DDBJ whole genome shotgun (WGS) entry which is preliminary data.</text>
</comment>
<evidence type="ECO:0000256" key="4">
    <source>
        <dbReference type="ARBA" id="ARBA00022490"/>
    </source>
</evidence>
<accession>A0A2R5GBX4</accession>
<evidence type="ECO:0000313" key="12">
    <source>
        <dbReference type="Proteomes" id="UP000241890"/>
    </source>
</evidence>
<dbReference type="PANTHER" id="PTHR11886">
    <property type="entry name" value="DYNEIN LIGHT CHAIN"/>
    <property type="match status" value="1"/>
</dbReference>
<dbReference type="EMBL" id="BEYU01000038">
    <property type="protein sequence ID" value="GBG28055.1"/>
    <property type="molecule type" value="Genomic_DNA"/>
</dbReference>
<evidence type="ECO:0000256" key="6">
    <source>
        <dbReference type="ARBA" id="ARBA00022816"/>
    </source>
</evidence>
<dbReference type="SUPFAM" id="SSF54648">
    <property type="entry name" value="DLC"/>
    <property type="match status" value="1"/>
</dbReference>
<proteinExistence type="inferred from homology"/>
<dbReference type="OrthoDB" id="6506078at2759"/>
<dbReference type="Proteomes" id="UP000241890">
    <property type="component" value="Unassembled WGS sequence"/>
</dbReference>
<dbReference type="InterPro" id="IPR001372">
    <property type="entry name" value="Dynein_light_chain_typ-1/2"/>
</dbReference>
<keyword evidence="5 10" id="KW-0493">Microtubule</keyword>
<gene>
    <name evidence="11" type="ORF">FCC1311_042782</name>
</gene>
<keyword evidence="8 10" id="KW-0206">Cytoskeleton</keyword>
<dbReference type="GO" id="GO:0007017">
    <property type="term" value="P:microtubule-based process"/>
    <property type="evidence" value="ECO:0007669"/>
    <property type="project" value="InterPro"/>
</dbReference>
<dbReference type="GO" id="GO:0015031">
    <property type="term" value="P:protein transport"/>
    <property type="evidence" value="ECO:0007669"/>
    <property type="project" value="UniProtKB-KW"/>
</dbReference>
<sequence length="88" mass="9951">MTATCVVKEQRMDKAMLDELVFHATDALAVEMSYTDIASYIKKHMTASYTGVWHVVVGRNFCGSFTHQENNAAYLYFGQTGILCYRTV</sequence>
<evidence type="ECO:0000256" key="7">
    <source>
        <dbReference type="ARBA" id="ARBA00022927"/>
    </source>
</evidence>
<comment type="similarity">
    <text evidence="10">Belongs to the dynein light chain family.</text>
</comment>
<keyword evidence="12" id="KW-1185">Reference proteome</keyword>
<dbReference type="InParanoid" id="A0A2R5GBX4"/>
<evidence type="ECO:0000313" key="11">
    <source>
        <dbReference type="EMBL" id="GBG28055.1"/>
    </source>
</evidence>
<keyword evidence="6" id="KW-0509">mRNA transport</keyword>
<dbReference type="GO" id="GO:0045505">
    <property type="term" value="F:dynein intermediate chain binding"/>
    <property type="evidence" value="ECO:0007669"/>
    <property type="project" value="TreeGrafter"/>
</dbReference>
<keyword evidence="3" id="KW-0813">Transport</keyword>
<dbReference type="FunFam" id="3.30.740.10:FF:000005">
    <property type="entry name" value="Dynein light chain"/>
    <property type="match status" value="1"/>
</dbReference>
<dbReference type="Gene3D" id="3.30.740.10">
    <property type="entry name" value="Protein Inhibitor Of Neuronal Nitric Oxide Synthase"/>
    <property type="match status" value="1"/>
</dbReference>
<organism evidence="11 12">
    <name type="scientific">Hondaea fermentalgiana</name>
    <dbReference type="NCBI Taxonomy" id="2315210"/>
    <lineage>
        <taxon>Eukaryota</taxon>
        <taxon>Sar</taxon>
        <taxon>Stramenopiles</taxon>
        <taxon>Bigyra</taxon>
        <taxon>Labyrinthulomycetes</taxon>
        <taxon>Thraustochytrida</taxon>
        <taxon>Thraustochytriidae</taxon>
        <taxon>Hondaea</taxon>
    </lineage>
</organism>
<keyword evidence="4 10" id="KW-0963">Cytoplasm</keyword>
<dbReference type="Pfam" id="PF01221">
    <property type="entry name" value="Dynein_light"/>
    <property type="match status" value="1"/>
</dbReference>
<evidence type="ECO:0000256" key="3">
    <source>
        <dbReference type="ARBA" id="ARBA00022448"/>
    </source>
</evidence>
<keyword evidence="10" id="KW-0505">Motor protein</keyword>
<evidence type="ECO:0000256" key="10">
    <source>
        <dbReference type="RuleBase" id="RU365010"/>
    </source>
</evidence>
<reference evidence="11 12" key="1">
    <citation type="submission" date="2017-12" db="EMBL/GenBank/DDBJ databases">
        <title>Sequencing, de novo assembly and annotation of complete genome of a new Thraustochytrid species, strain FCC1311.</title>
        <authorList>
            <person name="Sedici K."/>
            <person name="Godart F."/>
            <person name="Aiese Cigliano R."/>
            <person name="Sanseverino W."/>
            <person name="Barakat M."/>
            <person name="Ortet P."/>
            <person name="Marechal E."/>
            <person name="Cagnac O."/>
            <person name="Amato A."/>
        </authorList>
    </citation>
    <scope>NUCLEOTIDE SEQUENCE [LARGE SCALE GENOMIC DNA]</scope>
</reference>
<dbReference type="AlphaFoldDB" id="A0A2R5GBX4"/>
<protein>
    <recommendedName>
        <fullName evidence="10">Dynein light chain</fullName>
    </recommendedName>
</protein>
<keyword evidence="9" id="KW-0539">Nucleus</keyword>
<dbReference type="GO" id="GO:0051028">
    <property type="term" value="P:mRNA transport"/>
    <property type="evidence" value="ECO:0007669"/>
    <property type="project" value="UniProtKB-KW"/>
</dbReference>
<comment type="subcellular location">
    <subcellularLocation>
        <location evidence="2 10">Cytoplasm</location>
        <location evidence="2 10">Cytoskeleton</location>
    </subcellularLocation>
    <subcellularLocation>
        <location evidence="1">Nucleus</location>
    </subcellularLocation>
</comment>
<evidence type="ECO:0000256" key="8">
    <source>
        <dbReference type="ARBA" id="ARBA00023212"/>
    </source>
</evidence>
<keyword evidence="10" id="KW-0243">Dynein</keyword>